<accession>A0A2S2NVF9</accession>
<protein>
    <submittedName>
        <fullName evidence="2">MAGUK p55 subfamily member 6</fullName>
    </submittedName>
</protein>
<evidence type="ECO:0000259" key="1">
    <source>
        <dbReference type="PROSITE" id="PS50052"/>
    </source>
</evidence>
<proteinExistence type="predicted"/>
<dbReference type="EMBL" id="GGMR01008508">
    <property type="protein sequence ID" value="MBY21127.1"/>
    <property type="molecule type" value="Transcribed_RNA"/>
</dbReference>
<dbReference type="Gene3D" id="3.40.50.300">
    <property type="entry name" value="P-loop containing nucleotide triphosphate hydrolases"/>
    <property type="match status" value="1"/>
</dbReference>
<dbReference type="PROSITE" id="PS00856">
    <property type="entry name" value="GUANYLATE_KINASE_1"/>
    <property type="match status" value="1"/>
</dbReference>
<dbReference type="SMART" id="SM00072">
    <property type="entry name" value="GuKc"/>
    <property type="match status" value="1"/>
</dbReference>
<dbReference type="Pfam" id="PF00625">
    <property type="entry name" value="Guanylate_kin"/>
    <property type="match status" value="1"/>
</dbReference>
<dbReference type="InterPro" id="IPR036028">
    <property type="entry name" value="SH3-like_dom_sf"/>
</dbReference>
<dbReference type="CDD" id="cd00071">
    <property type="entry name" value="GMPK"/>
    <property type="match status" value="1"/>
</dbReference>
<feature type="domain" description="Guanylate kinase-like" evidence="1">
    <location>
        <begin position="109"/>
        <end position="322"/>
    </location>
</feature>
<name>A0A2S2NVF9_SCHGA</name>
<dbReference type="InterPro" id="IPR008144">
    <property type="entry name" value="Guanylate_kin-like_dom"/>
</dbReference>
<dbReference type="PANTHER" id="PTHR23122">
    <property type="entry name" value="MEMBRANE-ASSOCIATED GUANYLATE KINASE MAGUK"/>
    <property type="match status" value="1"/>
</dbReference>
<dbReference type="InterPro" id="IPR050716">
    <property type="entry name" value="MAGUK"/>
</dbReference>
<dbReference type="SUPFAM" id="SSF52540">
    <property type="entry name" value="P-loop containing nucleoside triphosphate hydrolases"/>
    <property type="match status" value="1"/>
</dbReference>
<dbReference type="InterPro" id="IPR027417">
    <property type="entry name" value="P-loop_NTPase"/>
</dbReference>
<dbReference type="Gene3D" id="2.30.30.40">
    <property type="entry name" value="SH3 Domains"/>
    <property type="match status" value="1"/>
</dbReference>
<dbReference type="AlphaFoldDB" id="A0A2S2NVF9"/>
<sequence length="337" mass="39427">MEIFSRNLNGCYIFYAYIQVLDQRDPNWWQAKKVGDNELPGLIPSQELEERRKAFVAPEADYVHKTSICGTRISKKKCKKMYQSKWNGEFDKAELILYEEVTKMPPFKRRTLAIIGTTGVGRRTLKGRLINSDPQRFAGVIPYTTRPQRELEENGQNYWFIDRDQMEHDIREHKFLEYGENGGNLYGTNLDSIRDVINQGKMCVLDCSPVALKMLHNSSEFMPYVIFIAAPGVEVMKSLYDYSRNLGYSSRTLTFDRQSSIRYSSRRARTLESLASIYEEDDVKKSLEESACLQRMYEKYIDLVIVNEDFDMTFRKVVEALEIISNEHQWVPVNWVY</sequence>
<dbReference type="SUPFAM" id="SSF50044">
    <property type="entry name" value="SH3-domain"/>
    <property type="match status" value="1"/>
</dbReference>
<dbReference type="InterPro" id="IPR008145">
    <property type="entry name" value="GK/Ca_channel_bsu"/>
</dbReference>
<gene>
    <name evidence="2" type="primary">Mpp6</name>
    <name evidence="2" type="ORF">g.172607</name>
</gene>
<evidence type="ECO:0000313" key="2">
    <source>
        <dbReference type="EMBL" id="MBY21127.1"/>
    </source>
</evidence>
<dbReference type="InterPro" id="IPR020590">
    <property type="entry name" value="Guanylate_kinase_CS"/>
</dbReference>
<reference evidence="2" key="1">
    <citation type="submission" date="2018-04" db="EMBL/GenBank/DDBJ databases">
        <title>Transcriptome of Schizaphis graminum biotype I.</title>
        <authorList>
            <person name="Scully E.D."/>
            <person name="Geib S.M."/>
            <person name="Palmer N.A."/>
            <person name="Koch K."/>
            <person name="Bradshaw J."/>
            <person name="Heng-Moss T."/>
            <person name="Sarath G."/>
        </authorList>
    </citation>
    <scope>NUCLEOTIDE SEQUENCE</scope>
</reference>
<organism evidence="2">
    <name type="scientific">Schizaphis graminum</name>
    <name type="common">Green bug aphid</name>
    <dbReference type="NCBI Taxonomy" id="13262"/>
    <lineage>
        <taxon>Eukaryota</taxon>
        <taxon>Metazoa</taxon>
        <taxon>Ecdysozoa</taxon>
        <taxon>Arthropoda</taxon>
        <taxon>Hexapoda</taxon>
        <taxon>Insecta</taxon>
        <taxon>Pterygota</taxon>
        <taxon>Neoptera</taxon>
        <taxon>Paraneoptera</taxon>
        <taxon>Hemiptera</taxon>
        <taxon>Sternorrhyncha</taxon>
        <taxon>Aphidomorpha</taxon>
        <taxon>Aphidoidea</taxon>
        <taxon>Aphididae</taxon>
        <taxon>Aphidini</taxon>
        <taxon>Schizaphis</taxon>
    </lineage>
</organism>
<dbReference type="PROSITE" id="PS50052">
    <property type="entry name" value="GUANYLATE_KINASE_2"/>
    <property type="match status" value="1"/>
</dbReference>